<reference evidence="7 8" key="1">
    <citation type="submission" date="2016-10" db="EMBL/GenBank/DDBJ databases">
        <authorList>
            <person name="de Groot N.N."/>
        </authorList>
    </citation>
    <scope>NUCLEOTIDE SEQUENCE [LARGE SCALE GENOMIC DNA]</scope>
    <source>
        <strain evidence="7 8">B25</strain>
    </source>
</reference>
<proteinExistence type="predicted"/>
<dbReference type="GO" id="GO:0016491">
    <property type="term" value="F:oxidoreductase activity"/>
    <property type="evidence" value="ECO:0007669"/>
    <property type="project" value="InterPro"/>
</dbReference>
<keyword evidence="5" id="KW-0732">Signal</keyword>
<keyword evidence="4" id="KW-0676">Redox-active center</keyword>
<dbReference type="SUPFAM" id="SSF52833">
    <property type="entry name" value="Thioredoxin-like"/>
    <property type="match status" value="1"/>
</dbReference>
<evidence type="ECO:0000259" key="6">
    <source>
        <dbReference type="PROSITE" id="PS51352"/>
    </source>
</evidence>
<evidence type="ECO:0000256" key="3">
    <source>
        <dbReference type="ARBA" id="ARBA00023157"/>
    </source>
</evidence>
<keyword evidence="7" id="KW-0413">Isomerase</keyword>
<dbReference type="InterPro" id="IPR013766">
    <property type="entry name" value="Thioredoxin_domain"/>
</dbReference>
<dbReference type="InterPro" id="IPR036249">
    <property type="entry name" value="Thioredoxin-like_sf"/>
</dbReference>
<evidence type="ECO:0000313" key="8">
    <source>
        <dbReference type="Proteomes" id="UP000182360"/>
    </source>
</evidence>
<dbReference type="PROSITE" id="PS51352">
    <property type="entry name" value="THIOREDOXIN_2"/>
    <property type="match status" value="1"/>
</dbReference>
<feature type="signal peptide" evidence="5">
    <location>
        <begin position="1"/>
        <end position="19"/>
    </location>
</feature>
<dbReference type="InterPro" id="IPR013740">
    <property type="entry name" value="Redoxin"/>
</dbReference>
<keyword evidence="2" id="KW-0201">Cytochrome c-type biogenesis</keyword>
<dbReference type="GO" id="GO:0030313">
    <property type="term" value="C:cell envelope"/>
    <property type="evidence" value="ECO:0007669"/>
    <property type="project" value="UniProtKB-SubCell"/>
</dbReference>
<keyword evidence="8" id="KW-1185">Reference proteome</keyword>
<feature type="chain" id="PRO_5010381307" evidence="5">
    <location>
        <begin position="20"/>
        <end position="177"/>
    </location>
</feature>
<dbReference type="OrthoDB" id="9809733at2"/>
<feature type="domain" description="Thioredoxin" evidence="6">
    <location>
        <begin position="23"/>
        <end position="174"/>
    </location>
</feature>
<dbReference type="PANTHER" id="PTHR42852:SF6">
    <property type="entry name" value="THIOL:DISULFIDE INTERCHANGE PROTEIN DSBE"/>
    <property type="match status" value="1"/>
</dbReference>
<evidence type="ECO:0000256" key="4">
    <source>
        <dbReference type="ARBA" id="ARBA00023284"/>
    </source>
</evidence>
<dbReference type="Pfam" id="PF08534">
    <property type="entry name" value="Redoxin"/>
    <property type="match status" value="1"/>
</dbReference>
<dbReference type="AlphaFoldDB" id="A0A1H9EFT8"/>
<dbReference type="CDD" id="cd02966">
    <property type="entry name" value="TlpA_like_family"/>
    <property type="match status" value="1"/>
</dbReference>
<evidence type="ECO:0000256" key="2">
    <source>
        <dbReference type="ARBA" id="ARBA00022748"/>
    </source>
</evidence>
<dbReference type="GO" id="GO:0017004">
    <property type="term" value="P:cytochrome complex assembly"/>
    <property type="evidence" value="ECO:0007669"/>
    <property type="project" value="UniProtKB-KW"/>
</dbReference>
<dbReference type="Proteomes" id="UP000182360">
    <property type="component" value="Unassembled WGS sequence"/>
</dbReference>
<dbReference type="PANTHER" id="PTHR42852">
    <property type="entry name" value="THIOL:DISULFIDE INTERCHANGE PROTEIN DSBE"/>
    <property type="match status" value="1"/>
</dbReference>
<name>A0A1H9EFT8_9SPIR</name>
<sequence length="177" mass="19751">MKRFLSVLILLGTAAVLFGQTKNKANSKPLTFSSVDLEGNKISSDLYSDNKLTMINIWGTFCGPCIREMPDLAKLSEENKSKGVEIIGIPIDIVDDWGKVDPRLKSDALMIIQKTGVKYRNIVPTIDMFQTMLRGIQAVPTTIFVDKNGNQIGNAYLGSRSQKDWQKIIDKLLESQK</sequence>
<dbReference type="Gene3D" id="3.40.30.10">
    <property type="entry name" value="Glutaredoxin"/>
    <property type="match status" value="1"/>
</dbReference>
<dbReference type="GO" id="GO:0016853">
    <property type="term" value="F:isomerase activity"/>
    <property type="evidence" value="ECO:0007669"/>
    <property type="project" value="UniProtKB-KW"/>
</dbReference>
<protein>
    <submittedName>
        <fullName evidence="7">Thiol-disulfide isomerase or thioredoxin</fullName>
    </submittedName>
</protein>
<gene>
    <name evidence="7" type="ORF">SAMN04487977_103142</name>
</gene>
<keyword evidence="3" id="KW-1015">Disulfide bond</keyword>
<comment type="subcellular location">
    <subcellularLocation>
        <location evidence="1">Cell envelope</location>
    </subcellularLocation>
</comment>
<evidence type="ECO:0000256" key="1">
    <source>
        <dbReference type="ARBA" id="ARBA00004196"/>
    </source>
</evidence>
<dbReference type="RefSeq" id="WP_074642236.1">
    <property type="nucleotide sequence ID" value="NZ_FOFU01000003.1"/>
</dbReference>
<evidence type="ECO:0000313" key="7">
    <source>
        <dbReference type="EMBL" id="SEQ24417.1"/>
    </source>
</evidence>
<dbReference type="EMBL" id="FOFU01000003">
    <property type="protein sequence ID" value="SEQ24417.1"/>
    <property type="molecule type" value="Genomic_DNA"/>
</dbReference>
<dbReference type="InterPro" id="IPR050553">
    <property type="entry name" value="Thioredoxin_ResA/DsbE_sf"/>
</dbReference>
<organism evidence="7 8">
    <name type="scientific">Treponema bryantii</name>
    <dbReference type="NCBI Taxonomy" id="163"/>
    <lineage>
        <taxon>Bacteria</taxon>
        <taxon>Pseudomonadati</taxon>
        <taxon>Spirochaetota</taxon>
        <taxon>Spirochaetia</taxon>
        <taxon>Spirochaetales</taxon>
        <taxon>Treponemataceae</taxon>
        <taxon>Treponema</taxon>
    </lineage>
</organism>
<accession>A0A1H9EFT8</accession>
<evidence type="ECO:0000256" key="5">
    <source>
        <dbReference type="SAM" id="SignalP"/>
    </source>
</evidence>